<dbReference type="PANTHER" id="PTHR37534">
    <property type="entry name" value="TRANSCRIPTIONAL ACTIVATOR PROTEIN UGA3"/>
    <property type="match status" value="1"/>
</dbReference>
<evidence type="ECO:0000256" key="2">
    <source>
        <dbReference type="ARBA" id="ARBA00023242"/>
    </source>
</evidence>
<comment type="subcellular location">
    <subcellularLocation>
        <location evidence="1">Nucleus</location>
    </subcellularLocation>
</comment>
<protein>
    <recommendedName>
        <fullName evidence="6">Transcription factor domain-containing protein</fullName>
    </recommendedName>
</protein>
<dbReference type="OMA" id="HMTPVGR"/>
<evidence type="ECO:0000256" key="3">
    <source>
        <dbReference type="SAM" id="MobiDB-lite"/>
    </source>
</evidence>
<feature type="compositionally biased region" description="Basic and acidic residues" evidence="3">
    <location>
        <begin position="21"/>
        <end position="31"/>
    </location>
</feature>
<evidence type="ECO:0000313" key="5">
    <source>
        <dbReference type="Proteomes" id="UP000186594"/>
    </source>
</evidence>
<sequence length="578" mass="64826">MTRLQKLPRPLPEPPKTPNGDTKERDAGADDDCRSACSRLALSPGEKRHLTRTKKRTALQAQITQIEGIMIDILDQRAYSSDLEVRDQLVDMIHTSFSRKFTARGYLNSTGRTSRQKTFDISTLLAYLPHEIHALPQIAEKPFEYELDAMQTPEYQSLFHKYLAVSARCLSSSPTHCDIWSTVIPQMARETSSALLEIVVAIGALQVARMDGSSIAIALYHYQKALSLARKDVTSPQTALTDHTFALIYLLGWFDLFRGDNASMGLHMIGCRNIISNRGKTISDEPLGRCLFSHFTRVEIATSMVTGNSSFMNPEWYNLDPFVNARLDENSIYTYAADVAYSRLCIIQSKLTELKAWKVNYKKNGGDTTAGQVELMSRITLAEKELFDWKASLPSWFGPLPDEPGTLGFDPTASDINCIRPSRYPSEGIAIVYANFLATYLQLHHLFHVDVFNPGSSLAAAALEILRIFAFVPPESIVFMVVPVSSAGMSLSHPHQRNWTLNQLYQNPTKLDAAELIRAALAHIYKVRDIDGRFQIVVDDDLSNRDEFERVPEGVEREIEGVSENLYKAEGLIRLAEV</sequence>
<comment type="caution">
    <text evidence="4">The sequence shown here is derived from an EMBL/GenBank/DDBJ whole genome shotgun (WGS) entry which is preliminary data.</text>
</comment>
<evidence type="ECO:0000256" key="1">
    <source>
        <dbReference type="ARBA" id="ARBA00004123"/>
    </source>
</evidence>
<dbReference type="Pfam" id="PF11951">
    <property type="entry name" value="Fungal_trans_2"/>
    <property type="match status" value="1"/>
</dbReference>
<keyword evidence="2" id="KW-0539">Nucleus</keyword>
<evidence type="ECO:0008006" key="6">
    <source>
        <dbReference type="Google" id="ProtNLM"/>
    </source>
</evidence>
<keyword evidence="5" id="KW-1185">Reference proteome</keyword>
<dbReference type="AlphaFoldDB" id="A0A1U7LVI2"/>
<dbReference type="OrthoDB" id="3525185at2759"/>
<evidence type="ECO:0000313" key="4">
    <source>
        <dbReference type="EMBL" id="OLL26667.1"/>
    </source>
</evidence>
<dbReference type="CDD" id="cd12148">
    <property type="entry name" value="fungal_TF_MHR"/>
    <property type="match status" value="1"/>
</dbReference>
<proteinExistence type="predicted"/>
<dbReference type="GO" id="GO:0005634">
    <property type="term" value="C:nucleus"/>
    <property type="evidence" value="ECO:0007669"/>
    <property type="project" value="UniProtKB-SubCell"/>
</dbReference>
<feature type="region of interest" description="Disordered" evidence="3">
    <location>
        <begin position="1"/>
        <end position="31"/>
    </location>
</feature>
<dbReference type="Proteomes" id="UP000186594">
    <property type="component" value="Unassembled WGS sequence"/>
</dbReference>
<gene>
    <name evidence="4" type="ORF">NEOLI_002600</name>
</gene>
<dbReference type="EMBL" id="LXFE01000155">
    <property type="protein sequence ID" value="OLL26667.1"/>
    <property type="molecule type" value="Genomic_DNA"/>
</dbReference>
<organism evidence="4 5">
    <name type="scientific">Neolecta irregularis (strain DAH-3)</name>
    <dbReference type="NCBI Taxonomy" id="1198029"/>
    <lineage>
        <taxon>Eukaryota</taxon>
        <taxon>Fungi</taxon>
        <taxon>Dikarya</taxon>
        <taxon>Ascomycota</taxon>
        <taxon>Taphrinomycotina</taxon>
        <taxon>Neolectales</taxon>
        <taxon>Neolectaceae</taxon>
        <taxon>Neolecta</taxon>
    </lineage>
</organism>
<dbReference type="PANTHER" id="PTHR37534:SF46">
    <property type="entry name" value="ZN(II)2CYS6 TRANSCRIPTION FACTOR (EUROFUNG)"/>
    <property type="match status" value="1"/>
</dbReference>
<accession>A0A1U7LVI2</accession>
<name>A0A1U7LVI2_NEOID</name>
<reference evidence="4 5" key="1">
    <citation type="submission" date="2016-04" db="EMBL/GenBank/DDBJ databases">
        <title>Evolutionary innovation and constraint leading to complex multicellularity in the Ascomycota.</title>
        <authorList>
            <person name="Cisse O."/>
            <person name="Nguyen A."/>
            <person name="Hewitt D.A."/>
            <person name="Jedd G."/>
            <person name="Stajich J.E."/>
        </authorList>
    </citation>
    <scope>NUCLEOTIDE SEQUENCE [LARGE SCALE GENOMIC DNA]</scope>
    <source>
        <strain evidence="4 5">DAH-3</strain>
    </source>
</reference>
<dbReference type="InterPro" id="IPR021858">
    <property type="entry name" value="Fun_TF"/>
</dbReference>